<evidence type="ECO:0000313" key="11">
    <source>
        <dbReference type="Proteomes" id="UP000734854"/>
    </source>
</evidence>
<evidence type="ECO:0000256" key="7">
    <source>
        <dbReference type="ARBA" id="ARBA00022989"/>
    </source>
</evidence>
<organism evidence="10 11">
    <name type="scientific">Zingiber officinale</name>
    <name type="common">Ginger</name>
    <name type="synonym">Amomum zingiber</name>
    <dbReference type="NCBI Taxonomy" id="94328"/>
    <lineage>
        <taxon>Eukaryota</taxon>
        <taxon>Viridiplantae</taxon>
        <taxon>Streptophyta</taxon>
        <taxon>Embryophyta</taxon>
        <taxon>Tracheophyta</taxon>
        <taxon>Spermatophyta</taxon>
        <taxon>Magnoliopsida</taxon>
        <taxon>Liliopsida</taxon>
        <taxon>Zingiberales</taxon>
        <taxon>Zingiberaceae</taxon>
        <taxon>Zingiber</taxon>
    </lineage>
</organism>
<evidence type="ECO:0000256" key="5">
    <source>
        <dbReference type="ARBA" id="ARBA00022856"/>
    </source>
</evidence>
<feature type="transmembrane region" description="Helical" evidence="9">
    <location>
        <begin position="26"/>
        <end position="46"/>
    </location>
</feature>
<dbReference type="GO" id="GO:0015031">
    <property type="term" value="P:protein transport"/>
    <property type="evidence" value="ECO:0007669"/>
    <property type="project" value="UniProtKB-KW"/>
</dbReference>
<keyword evidence="7 9" id="KW-1133">Transmembrane helix</keyword>
<evidence type="ECO:0000256" key="9">
    <source>
        <dbReference type="SAM" id="Phobius"/>
    </source>
</evidence>
<feature type="transmembrane region" description="Helical" evidence="9">
    <location>
        <begin position="290"/>
        <end position="308"/>
    </location>
</feature>
<evidence type="ECO:0008006" key="12">
    <source>
        <dbReference type="Google" id="ProtNLM"/>
    </source>
</evidence>
<dbReference type="Pfam" id="PF03169">
    <property type="entry name" value="OPT"/>
    <property type="match status" value="2"/>
</dbReference>
<comment type="subcellular location">
    <subcellularLocation>
        <location evidence="1">Membrane</location>
        <topology evidence="1">Multi-pass membrane protein</topology>
    </subcellularLocation>
</comment>
<dbReference type="Proteomes" id="UP000734854">
    <property type="component" value="Unassembled WGS sequence"/>
</dbReference>
<dbReference type="InterPro" id="IPR004813">
    <property type="entry name" value="OPT"/>
</dbReference>
<dbReference type="InterPro" id="IPR004648">
    <property type="entry name" value="Oligpept_transpt"/>
</dbReference>
<feature type="transmembrane region" description="Helical" evidence="9">
    <location>
        <begin position="463"/>
        <end position="487"/>
    </location>
</feature>
<reference evidence="10 11" key="1">
    <citation type="submission" date="2020-08" db="EMBL/GenBank/DDBJ databases">
        <title>Plant Genome Project.</title>
        <authorList>
            <person name="Zhang R.-G."/>
        </authorList>
    </citation>
    <scope>NUCLEOTIDE SEQUENCE [LARGE SCALE GENOMIC DNA]</scope>
    <source>
        <tissue evidence="10">Rhizome</tissue>
    </source>
</reference>
<feature type="transmembrane region" description="Helical" evidence="9">
    <location>
        <begin position="534"/>
        <end position="555"/>
    </location>
</feature>
<dbReference type="NCBIfam" id="TIGR00728">
    <property type="entry name" value="OPT_sfam"/>
    <property type="match status" value="1"/>
</dbReference>
<dbReference type="AlphaFoldDB" id="A0A8J5LW00"/>
<feature type="transmembrane region" description="Helical" evidence="9">
    <location>
        <begin position="386"/>
        <end position="411"/>
    </location>
</feature>
<keyword evidence="6" id="KW-0653">Protein transport</keyword>
<evidence type="ECO:0000256" key="8">
    <source>
        <dbReference type="ARBA" id="ARBA00023136"/>
    </source>
</evidence>
<keyword evidence="3" id="KW-0813">Transport</keyword>
<evidence type="ECO:0000256" key="4">
    <source>
        <dbReference type="ARBA" id="ARBA00022692"/>
    </source>
</evidence>
<accession>A0A8J5LW00</accession>
<protein>
    <recommendedName>
        <fullName evidence="12">Oligopeptide transporter</fullName>
    </recommendedName>
</protein>
<feature type="transmembrane region" description="Helical" evidence="9">
    <location>
        <begin position="220"/>
        <end position="242"/>
    </location>
</feature>
<feature type="transmembrane region" description="Helical" evidence="9">
    <location>
        <begin position="145"/>
        <end position="165"/>
    </location>
</feature>
<evidence type="ECO:0000256" key="1">
    <source>
        <dbReference type="ARBA" id="ARBA00004141"/>
    </source>
</evidence>
<feature type="transmembrane region" description="Helical" evidence="9">
    <location>
        <begin position="431"/>
        <end position="451"/>
    </location>
</feature>
<proteinExistence type="inferred from homology"/>
<dbReference type="GO" id="GO:0016020">
    <property type="term" value="C:membrane"/>
    <property type="evidence" value="ECO:0007669"/>
    <property type="project" value="UniProtKB-SubCell"/>
</dbReference>
<dbReference type="EMBL" id="JACMSC010000003">
    <property type="protein sequence ID" value="KAG6527162.1"/>
    <property type="molecule type" value="Genomic_DNA"/>
</dbReference>
<sequence>MDDSPIEQVRLTVPSTDDPTLQVLTFRIWILGVPLCILQSALVRIATFRQQFIYISPVCIDFFLYGGCNLLARVLPNKVATIPGTRWSFSLNPCPFNIKEHIAMSIFVNSIDSPNMWWPSVVASIPLYRALHEEDKRSKGGLSRYQFFFIVFATIFAYSIIPAYFFQSITALSFVCWIWKDSITAQQIGSGMNGLGIGSISLDWMTITSFLGSPLVLPSFVIFNNLIGFIVITYIFIPFSYWSNAYEARKFLLFSTNIYDSHGQKYNVSRIIDSNTLTFNQEAYDKYSKIYFTTSLLYCYAFSLAQYTSSISEITLCYGRSLWQTFKKAYKDDDEQDVHGRLMKQNYESIPQWWFYSILLSMIGMAILVCESFASQIQLRYWEVLLACALVFLFLPLECVLEAIAGSGFTLDLLFEAIIGYLNPGKPLANMAFKLYGTEAHLVAAYAIYNFKLSHYIKIPPKIVFHLMILSATISCFIDFGIAWWMLRSIDNICQPDLLPEGSPWTCPSDKAMFITGVTWGLVGPSKTFYPDGMYSIVFIFALIGLVAPIPVWLLSQKYPEKKWIRLINFPLIFNAALVLPVGGMVGYWNWFIVGLLFNYFIYHKHREWWTRYNYLLSAGLDAGSAVFVLLLSVSLQFQNIYGANWWGLELSDHCPLSNCPTVPGVIIEGCPIIQ</sequence>
<evidence type="ECO:0000256" key="3">
    <source>
        <dbReference type="ARBA" id="ARBA00022448"/>
    </source>
</evidence>
<feature type="transmembrane region" description="Helical" evidence="9">
    <location>
        <begin position="353"/>
        <end position="374"/>
    </location>
</feature>
<evidence type="ECO:0000313" key="10">
    <source>
        <dbReference type="EMBL" id="KAG6527162.1"/>
    </source>
</evidence>
<comment type="similarity">
    <text evidence="2">Belongs to the oligopeptide OPT transporter (TC 2.A.67.1) family.</text>
</comment>
<feature type="transmembrane region" description="Helical" evidence="9">
    <location>
        <begin position="615"/>
        <end position="638"/>
    </location>
</feature>
<keyword evidence="4 9" id="KW-0812">Transmembrane</keyword>
<keyword evidence="8 9" id="KW-0472">Membrane</keyword>
<gene>
    <name evidence="10" type="ORF">ZIOFF_009256</name>
</gene>
<keyword evidence="5" id="KW-0571">Peptide transport</keyword>
<name>A0A8J5LW00_ZINOF</name>
<dbReference type="PANTHER" id="PTHR22601">
    <property type="entry name" value="ISP4 LIKE PROTEIN"/>
    <property type="match status" value="1"/>
</dbReference>
<keyword evidence="11" id="KW-1185">Reference proteome</keyword>
<comment type="caution">
    <text evidence="10">The sequence shown here is derived from an EMBL/GenBank/DDBJ whole genome shotgun (WGS) entry which is preliminary data.</text>
</comment>
<evidence type="ECO:0000256" key="6">
    <source>
        <dbReference type="ARBA" id="ARBA00022927"/>
    </source>
</evidence>
<evidence type="ECO:0000256" key="2">
    <source>
        <dbReference type="ARBA" id="ARBA00005484"/>
    </source>
</evidence>
<dbReference type="GO" id="GO:0035673">
    <property type="term" value="F:oligopeptide transmembrane transporter activity"/>
    <property type="evidence" value="ECO:0007669"/>
    <property type="project" value="InterPro"/>
</dbReference>